<protein>
    <submittedName>
        <fullName evidence="1">Uncharacterized protein</fullName>
    </submittedName>
</protein>
<dbReference type="RefSeq" id="XP_008819279.1">
    <property type="nucleotide sequence ID" value="XM_008821057.1"/>
</dbReference>
<dbReference type="AlphaFoldDB" id="W6ZT82"/>
<dbReference type="EMBL" id="KI965540">
    <property type="protein sequence ID" value="EUD64127.1"/>
    <property type="molecule type" value="Genomic_DNA"/>
</dbReference>
<dbReference type="GeneID" id="20040760"/>
<dbReference type="Proteomes" id="UP000030640">
    <property type="component" value="Unassembled WGS sequence"/>
</dbReference>
<evidence type="ECO:0000313" key="2">
    <source>
        <dbReference type="Proteomes" id="UP000030640"/>
    </source>
</evidence>
<name>W6ZT82_9APIC</name>
<organism evidence="1 2">
    <name type="scientific">Plasmodium inui San Antonio 1</name>
    <dbReference type="NCBI Taxonomy" id="1237626"/>
    <lineage>
        <taxon>Eukaryota</taxon>
        <taxon>Sar</taxon>
        <taxon>Alveolata</taxon>
        <taxon>Apicomplexa</taxon>
        <taxon>Aconoidasida</taxon>
        <taxon>Haemosporida</taxon>
        <taxon>Plasmodiidae</taxon>
        <taxon>Plasmodium</taxon>
        <taxon>Plasmodium (Plasmodium)</taxon>
    </lineage>
</organism>
<dbReference type="VEuPathDB" id="PlasmoDB:C922_05486"/>
<gene>
    <name evidence="1" type="ORF">C922_05486</name>
</gene>
<reference evidence="1 2" key="1">
    <citation type="submission" date="2013-02" db="EMBL/GenBank/DDBJ databases">
        <title>The Genome Sequence of Plasmodium inui San Antonio 1.</title>
        <authorList>
            <consortium name="The Broad Institute Genome Sequencing Platform"/>
            <consortium name="The Broad Institute Genome Sequencing Center for Infectious Disease"/>
            <person name="Neafsey D."/>
            <person name="Cheeseman I."/>
            <person name="Volkman S."/>
            <person name="Adams J."/>
            <person name="Walker B."/>
            <person name="Young S.K."/>
            <person name="Zeng Q."/>
            <person name="Gargeya S."/>
            <person name="Fitzgerald M."/>
            <person name="Haas B."/>
            <person name="Abouelleil A."/>
            <person name="Alvarado L."/>
            <person name="Arachchi H.M."/>
            <person name="Berlin A.M."/>
            <person name="Chapman S.B."/>
            <person name="Dewar J."/>
            <person name="Goldberg J."/>
            <person name="Griggs A."/>
            <person name="Gujja S."/>
            <person name="Hansen M."/>
            <person name="Howarth C."/>
            <person name="Imamovic A."/>
            <person name="Larimer J."/>
            <person name="McCowan C."/>
            <person name="Murphy C."/>
            <person name="Neiman D."/>
            <person name="Pearson M."/>
            <person name="Priest M."/>
            <person name="Roberts A."/>
            <person name="Saif S."/>
            <person name="Shea T."/>
            <person name="Sisk P."/>
            <person name="Sykes S."/>
            <person name="Wortman J."/>
            <person name="Nusbaum C."/>
            <person name="Birren B."/>
        </authorList>
    </citation>
    <scope>NUCLEOTIDE SEQUENCE [LARGE SCALE GENOMIC DNA]</scope>
    <source>
        <strain evidence="1 2">San Antonio 1</strain>
    </source>
</reference>
<evidence type="ECO:0000313" key="1">
    <source>
        <dbReference type="EMBL" id="EUD64127.1"/>
    </source>
</evidence>
<keyword evidence="2" id="KW-1185">Reference proteome</keyword>
<proteinExistence type="predicted"/>
<accession>W6ZT82</accession>
<sequence length="85" mass="10020">MNTPSANILFKWKYYPHERIVNRTILLSHHYSSKKSYSISNLTHKGRILDKSCFRLSNSTPGDPYSSTTHTFIEQYYGDFRTPHH</sequence>